<dbReference type="RefSeq" id="NP_001418458.1">
    <property type="nucleotide sequence ID" value="NM_001431529.1"/>
</dbReference>
<dbReference type="AlphaFoldDB" id="A0A8I6ADY1"/>
<dbReference type="GO" id="GO:0048678">
    <property type="term" value="P:response to axon injury"/>
    <property type="evidence" value="ECO:0007669"/>
    <property type="project" value="UniProtKB-ARBA"/>
</dbReference>
<dbReference type="PANTHER" id="PTHR47141:SF1">
    <property type="entry name" value="CYSTATIN-F"/>
    <property type="match status" value="1"/>
</dbReference>
<dbReference type="GO" id="GO:0031643">
    <property type="term" value="P:positive regulation of myelination"/>
    <property type="evidence" value="ECO:0000266"/>
    <property type="project" value="RGD"/>
</dbReference>
<accession>A0A8I6ADY1</accession>
<dbReference type="InterPro" id="IPR042886">
    <property type="entry name" value="Cystatin-F"/>
</dbReference>
<evidence type="ECO:0000259" key="4">
    <source>
        <dbReference type="SMART" id="SM00043"/>
    </source>
</evidence>
<dbReference type="GO" id="GO:0005783">
    <property type="term" value="C:endoplasmic reticulum"/>
    <property type="evidence" value="ECO:0000266"/>
    <property type="project" value="RGD"/>
</dbReference>
<evidence type="ECO:0000256" key="1">
    <source>
        <dbReference type="ARBA" id="ARBA00009403"/>
    </source>
</evidence>
<dbReference type="GO" id="GO:0005737">
    <property type="term" value="C:cytoplasm"/>
    <property type="evidence" value="ECO:0000266"/>
    <property type="project" value="RGD"/>
</dbReference>
<dbReference type="FunCoup" id="A0A8I6ADY1">
    <property type="interactions" value="102"/>
</dbReference>
<organism evidence="5 6">
    <name type="scientific">Rattus norvegicus</name>
    <name type="common">Rat</name>
    <dbReference type="NCBI Taxonomy" id="10116"/>
    <lineage>
        <taxon>Eukaryota</taxon>
        <taxon>Metazoa</taxon>
        <taxon>Chordata</taxon>
        <taxon>Craniata</taxon>
        <taxon>Vertebrata</taxon>
        <taxon>Euteleostomi</taxon>
        <taxon>Mammalia</taxon>
        <taxon>Eutheria</taxon>
        <taxon>Euarchontoglires</taxon>
        <taxon>Glires</taxon>
        <taxon>Rodentia</taxon>
        <taxon>Myomorpha</taxon>
        <taxon>Muroidea</taxon>
        <taxon>Muridae</taxon>
        <taxon>Murinae</taxon>
        <taxon>Rattus</taxon>
    </lineage>
</organism>
<proteinExistence type="inferred from homology"/>
<dbReference type="GeneTree" id="ENSGT00940000160277"/>
<dbReference type="CDD" id="cd00042">
    <property type="entry name" value="CY"/>
    <property type="match status" value="1"/>
</dbReference>
<dbReference type="GO" id="GO:0042803">
    <property type="term" value="F:protein homodimerization activity"/>
    <property type="evidence" value="ECO:0000266"/>
    <property type="project" value="RGD"/>
</dbReference>
<protein>
    <submittedName>
        <fullName evidence="5">Cystatin F</fullName>
    </submittedName>
</protein>
<dbReference type="OMA" id="CNVARTS"/>
<dbReference type="GO" id="GO:0005764">
    <property type="term" value="C:lysosome"/>
    <property type="evidence" value="ECO:0000266"/>
    <property type="project" value="RGD"/>
</dbReference>
<dbReference type="GO" id="GO:0005771">
    <property type="term" value="C:multivesicular body"/>
    <property type="evidence" value="ECO:0000266"/>
    <property type="project" value="RGD"/>
</dbReference>
<dbReference type="AGR" id="RGD:1309154"/>
<keyword evidence="6" id="KW-1185">Reference proteome</keyword>
<keyword evidence="3" id="KW-0732">Signal</keyword>
<feature type="domain" description="Cystatin" evidence="4">
    <location>
        <begin position="68"/>
        <end position="179"/>
    </location>
</feature>
<dbReference type="CTD" id="8530"/>
<dbReference type="GO" id="GO:0005794">
    <property type="term" value="C:Golgi apparatus"/>
    <property type="evidence" value="ECO:0000266"/>
    <property type="project" value="RGD"/>
</dbReference>
<feature type="signal peptide" evidence="3">
    <location>
        <begin position="1"/>
        <end position="22"/>
    </location>
</feature>
<evidence type="ECO:0000313" key="6">
    <source>
        <dbReference type="Proteomes" id="UP000002494"/>
    </source>
</evidence>
<evidence type="ECO:0000256" key="2">
    <source>
        <dbReference type="ARBA" id="ARBA00023157"/>
    </source>
</evidence>
<dbReference type="GO" id="GO:0005770">
    <property type="term" value="C:late endosome"/>
    <property type="evidence" value="ECO:0000266"/>
    <property type="project" value="RGD"/>
</dbReference>
<dbReference type="GO" id="GO:0031410">
    <property type="term" value="C:cytoplasmic vesicle"/>
    <property type="evidence" value="ECO:0000266"/>
    <property type="project" value="RGD"/>
</dbReference>
<name>A0A8I6ADY1_RAT</name>
<dbReference type="GO" id="GO:0004869">
    <property type="term" value="F:cysteine-type endopeptidase inhibitor activity"/>
    <property type="evidence" value="ECO:0000266"/>
    <property type="project" value="RGD"/>
</dbReference>
<dbReference type="GO" id="GO:1903979">
    <property type="term" value="P:negative regulation of microglial cell activation"/>
    <property type="evidence" value="ECO:0000266"/>
    <property type="project" value="RGD"/>
</dbReference>
<dbReference type="SUPFAM" id="SSF54403">
    <property type="entry name" value="Cystatin/monellin"/>
    <property type="match status" value="1"/>
</dbReference>
<reference evidence="5" key="1">
    <citation type="submission" date="2024-01" db="EMBL/GenBank/DDBJ databases">
        <title>GRCr8: a new rat reference genome assembly contstructed from accurate long reads and long range scaffolding.</title>
        <authorList>
            <person name="Doris P.A."/>
            <person name="Kalbfleisch T."/>
            <person name="Li K."/>
            <person name="Howe K."/>
            <person name="Wood J."/>
        </authorList>
    </citation>
    <scope>NUCLEOTIDE SEQUENCE [LARGE SCALE GENOMIC DNA]</scope>
    <source>
        <strain evidence="5">Brown Norway</strain>
    </source>
</reference>
<feature type="chain" id="PRO_5035158791" evidence="3">
    <location>
        <begin position="23"/>
        <end position="179"/>
    </location>
</feature>
<dbReference type="Ensembl" id="ENSRNOT00000114658.2">
    <property type="protein sequence ID" value="ENSRNOP00000092435.1"/>
    <property type="gene ID" value="ENSRNOG00000006767.6"/>
</dbReference>
<keyword evidence="2" id="KW-1015">Disulfide bond</keyword>
<dbReference type="GeneID" id="296257"/>
<evidence type="ECO:0000313" key="7">
    <source>
        <dbReference type="RGD" id="1309154"/>
    </source>
</evidence>
<dbReference type="FunFam" id="3.10.450.10:FF:000004">
    <property type="entry name" value="Cystatin C"/>
    <property type="match status" value="1"/>
</dbReference>
<dbReference type="PANTHER" id="PTHR47141">
    <property type="entry name" value="CYSTATIN-F"/>
    <property type="match status" value="1"/>
</dbReference>
<dbReference type="InterPro" id="IPR046350">
    <property type="entry name" value="Cystatin_sf"/>
</dbReference>
<dbReference type="GO" id="GO:1905146">
    <property type="term" value="P:lysosomal protein catabolic process"/>
    <property type="evidence" value="ECO:0000266"/>
    <property type="project" value="RGD"/>
</dbReference>
<dbReference type="GO" id="GO:0006955">
    <property type="term" value="P:immune response"/>
    <property type="evidence" value="ECO:0007669"/>
    <property type="project" value="InterPro"/>
</dbReference>
<dbReference type="SMART" id="SM00043">
    <property type="entry name" value="CY"/>
    <property type="match status" value="1"/>
</dbReference>
<dbReference type="Pfam" id="PF00031">
    <property type="entry name" value="Cystatin"/>
    <property type="match status" value="1"/>
</dbReference>
<gene>
    <name evidence="5 7" type="primary">Cst7</name>
</gene>
<dbReference type="GO" id="GO:0005615">
    <property type="term" value="C:extracellular space"/>
    <property type="evidence" value="ECO:0000266"/>
    <property type="project" value="RGD"/>
</dbReference>
<dbReference type="GO" id="GO:0002020">
    <property type="term" value="F:protease binding"/>
    <property type="evidence" value="ECO:0000266"/>
    <property type="project" value="RGD"/>
</dbReference>
<dbReference type="GO" id="GO:0005768">
    <property type="term" value="C:endosome"/>
    <property type="evidence" value="ECO:0000266"/>
    <property type="project" value="RGD"/>
</dbReference>
<reference evidence="5" key="2">
    <citation type="submission" date="2025-08" db="UniProtKB">
        <authorList>
            <consortium name="Ensembl"/>
        </authorList>
    </citation>
    <scope>IDENTIFICATION</scope>
    <source>
        <strain evidence="5">Brown Norway</strain>
    </source>
</reference>
<dbReference type="GO" id="GO:0002577">
    <property type="term" value="P:regulation of antigen processing and presentation"/>
    <property type="evidence" value="ECO:0000266"/>
    <property type="project" value="RGD"/>
</dbReference>
<evidence type="ECO:0000256" key="3">
    <source>
        <dbReference type="SAM" id="SignalP"/>
    </source>
</evidence>
<evidence type="ECO:0000313" key="5">
    <source>
        <dbReference type="Ensembl" id="ENSRNOP00000092435.1"/>
    </source>
</evidence>
<dbReference type="GO" id="GO:0007431">
    <property type="term" value="P:salivary gland development"/>
    <property type="evidence" value="ECO:0007669"/>
    <property type="project" value="UniProtKB-ARBA"/>
</dbReference>
<sequence>MHTAMWLAMLLALCCLTSDAHGAYTSGWVWSLGGSGKEYRRDAKDMESRFTASQVPRNFCSKDLNSGVEPGFPKTIKTNNPGVLKAARHSVEKFNNCTNDIFLFKESHVSKALVQVVKGLKYMLQVEIGRTTCRKTMHRQLDNCDFQTSPALKRTLHCYSEVWVIPWLHSFEVPVLRCH</sequence>
<dbReference type="GO" id="GO:0030414">
    <property type="term" value="F:peptidase inhibitor activity"/>
    <property type="evidence" value="ECO:0000266"/>
    <property type="project" value="RGD"/>
</dbReference>
<dbReference type="RGD" id="1309154">
    <property type="gene designation" value="Cst7"/>
</dbReference>
<reference evidence="5" key="3">
    <citation type="submission" date="2025-09" db="UniProtKB">
        <authorList>
            <consortium name="Ensembl"/>
        </authorList>
    </citation>
    <scope>IDENTIFICATION</scope>
    <source>
        <strain evidence="5">Brown Norway</strain>
    </source>
</reference>
<dbReference type="InterPro" id="IPR000010">
    <property type="entry name" value="Cystatin_dom"/>
</dbReference>
<dbReference type="Proteomes" id="UP000002494">
    <property type="component" value="Chromosome 3"/>
</dbReference>
<dbReference type="Gene3D" id="3.10.450.10">
    <property type="match status" value="1"/>
</dbReference>
<comment type="similarity">
    <text evidence="1">Belongs to the cystatin family.</text>
</comment>